<protein>
    <submittedName>
        <fullName evidence="1">Uncharacterized protein</fullName>
    </submittedName>
</protein>
<sequence>MAFQALVCTLAVSVSTPSRSNRHACTVSGKPSIWTPFRAFGRYHLICRRRRHVHADIETVRSTAPIPPRMHVLYIRCGSLNERLHQAAGAVAAQLTCDAGTGGTGRH</sequence>
<gene>
    <name evidence="1" type="ORF">MBOT_03820</name>
</gene>
<evidence type="ECO:0000313" key="2">
    <source>
        <dbReference type="Proteomes" id="UP000465361"/>
    </source>
</evidence>
<dbReference type="EMBL" id="BLKW01000002">
    <property type="protein sequence ID" value="GFG73017.1"/>
    <property type="molecule type" value="Genomic_DNA"/>
</dbReference>
<name>A0A7I9XUN7_9MYCO</name>
<evidence type="ECO:0000313" key="1">
    <source>
        <dbReference type="EMBL" id="GFG73017.1"/>
    </source>
</evidence>
<reference evidence="1 2" key="1">
    <citation type="journal article" date="2019" name="Emerg. Microbes Infect.">
        <title>Comprehensive subspecies identification of 175 nontuberculous mycobacteria species based on 7547 genomic profiles.</title>
        <authorList>
            <person name="Matsumoto Y."/>
            <person name="Kinjo T."/>
            <person name="Motooka D."/>
            <person name="Nabeya D."/>
            <person name="Jung N."/>
            <person name="Uechi K."/>
            <person name="Horii T."/>
            <person name="Iida T."/>
            <person name="Fujita J."/>
            <person name="Nakamura S."/>
        </authorList>
    </citation>
    <scope>NUCLEOTIDE SEQUENCE [LARGE SCALE GENOMIC DNA]</scope>
    <source>
        <strain evidence="1 2">JCM 17322</strain>
    </source>
</reference>
<comment type="caution">
    <text evidence="1">The sequence shown here is derived from an EMBL/GenBank/DDBJ whole genome shotgun (WGS) entry which is preliminary data.</text>
</comment>
<accession>A0A7I9XUN7</accession>
<keyword evidence="2" id="KW-1185">Reference proteome</keyword>
<proteinExistence type="predicted"/>
<dbReference type="AlphaFoldDB" id="A0A7I9XUN7"/>
<organism evidence="1 2">
    <name type="scientific">Mycobacterium botniense</name>
    <dbReference type="NCBI Taxonomy" id="84962"/>
    <lineage>
        <taxon>Bacteria</taxon>
        <taxon>Bacillati</taxon>
        <taxon>Actinomycetota</taxon>
        <taxon>Actinomycetes</taxon>
        <taxon>Mycobacteriales</taxon>
        <taxon>Mycobacteriaceae</taxon>
        <taxon>Mycobacterium</taxon>
    </lineage>
</organism>
<dbReference type="Proteomes" id="UP000465361">
    <property type="component" value="Unassembled WGS sequence"/>
</dbReference>